<dbReference type="InterPro" id="IPR035513">
    <property type="entry name" value="Invertase/methylesterase_inhib"/>
</dbReference>
<evidence type="ECO:0000313" key="5">
    <source>
        <dbReference type="EMBL" id="KAK4338969.1"/>
    </source>
</evidence>
<dbReference type="PANTHER" id="PTHR35357:SF17">
    <property type="entry name" value="PECTINESTERASE INHIBITOR 12"/>
    <property type="match status" value="1"/>
</dbReference>
<sequence>MKILFPMMMLISMITNKDNTNLIHNTCKNTPYYQLCFSTLQSDPRSTSDADIAVLGLVMVDAVTKKTVEIMDSIKELEKTNPEWIVPLSECSMFYYAVLKADVPEAIAGLKKGVPKFAEMGMEDAAVEAETCEYSLKENGLNSPLSEKNTEIMDLSAVAKSIIRMLL</sequence>
<dbReference type="PANTHER" id="PTHR35357">
    <property type="entry name" value="OS02G0537100 PROTEIN"/>
    <property type="match status" value="1"/>
</dbReference>
<reference evidence="5" key="1">
    <citation type="submission" date="2023-12" db="EMBL/GenBank/DDBJ databases">
        <title>Genome assembly of Anisodus tanguticus.</title>
        <authorList>
            <person name="Wang Y.-J."/>
        </authorList>
    </citation>
    <scope>NUCLEOTIDE SEQUENCE</scope>
    <source>
        <strain evidence="5">KB-2021</strain>
        <tissue evidence="5">Leaf</tissue>
    </source>
</reference>
<evidence type="ECO:0000313" key="6">
    <source>
        <dbReference type="Proteomes" id="UP001291623"/>
    </source>
</evidence>
<accession>A0AAE1QS61</accession>
<dbReference type="CDD" id="cd15796">
    <property type="entry name" value="CIF_like"/>
    <property type="match status" value="1"/>
</dbReference>
<dbReference type="FunFam" id="1.20.140.40:FF:000009">
    <property type="entry name" value="Invertase/pectin methylesterase inhibitor family protein"/>
    <property type="match status" value="1"/>
</dbReference>
<protein>
    <recommendedName>
        <fullName evidence="4">Pectinesterase inhibitor domain-containing protein</fullName>
    </recommendedName>
</protein>
<evidence type="ECO:0000256" key="1">
    <source>
        <dbReference type="ARBA" id="ARBA00022729"/>
    </source>
</evidence>
<keyword evidence="2" id="KW-1015">Disulfide bond</keyword>
<proteinExistence type="inferred from homology"/>
<organism evidence="5 6">
    <name type="scientific">Anisodus tanguticus</name>
    <dbReference type="NCBI Taxonomy" id="243964"/>
    <lineage>
        <taxon>Eukaryota</taxon>
        <taxon>Viridiplantae</taxon>
        <taxon>Streptophyta</taxon>
        <taxon>Embryophyta</taxon>
        <taxon>Tracheophyta</taxon>
        <taxon>Spermatophyta</taxon>
        <taxon>Magnoliopsida</taxon>
        <taxon>eudicotyledons</taxon>
        <taxon>Gunneridae</taxon>
        <taxon>Pentapetalae</taxon>
        <taxon>asterids</taxon>
        <taxon>lamiids</taxon>
        <taxon>Solanales</taxon>
        <taxon>Solanaceae</taxon>
        <taxon>Solanoideae</taxon>
        <taxon>Hyoscyameae</taxon>
        <taxon>Anisodus</taxon>
    </lineage>
</organism>
<gene>
    <name evidence="5" type="ORF">RND71_040431</name>
</gene>
<dbReference type="NCBIfam" id="TIGR01614">
    <property type="entry name" value="PME_inhib"/>
    <property type="match status" value="1"/>
</dbReference>
<keyword evidence="6" id="KW-1185">Reference proteome</keyword>
<evidence type="ECO:0000256" key="2">
    <source>
        <dbReference type="ARBA" id="ARBA00023157"/>
    </source>
</evidence>
<evidence type="ECO:0000256" key="3">
    <source>
        <dbReference type="ARBA" id="ARBA00038471"/>
    </source>
</evidence>
<keyword evidence="1" id="KW-0732">Signal</keyword>
<dbReference type="AlphaFoldDB" id="A0AAE1QS61"/>
<dbReference type="Pfam" id="PF04043">
    <property type="entry name" value="PMEI"/>
    <property type="match status" value="1"/>
</dbReference>
<dbReference type="InterPro" id="IPR006501">
    <property type="entry name" value="Pectinesterase_inhib_dom"/>
</dbReference>
<evidence type="ECO:0000259" key="4">
    <source>
        <dbReference type="SMART" id="SM00856"/>
    </source>
</evidence>
<comment type="caution">
    <text evidence="5">The sequence shown here is derived from an EMBL/GenBank/DDBJ whole genome shotgun (WGS) entry which is preliminary data.</text>
</comment>
<name>A0AAE1QS61_9SOLA</name>
<dbReference type="Gene3D" id="1.20.140.40">
    <property type="entry name" value="Invertase/pectin methylesterase inhibitor family protein"/>
    <property type="match status" value="1"/>
</dbReference>
<dbReference type="InterPro" id="IPR034087">
    <property type="entry name" value="C/VIF1"/>
</dbReference>
<comment type="similarity">
    <text evidence="3">Belongs to the PMEI family.</text>
</comment>
<dbReference type="SMART" id="SM00856">
    <property type="entry name" value="PMEI"/>
    <property type="match status" value="1"/>
</dbReference>
<dbReference type="GO" id="GO:0004857">
    <property type="term" value="F:enzyme inhibitor activity"/>
    <property type="evidence" value="ECO:0007669"/>
    <property type="project" value="InterPro"/>
</dbReference>
<dbReference type="SUPFAM" id="SSF101148">
    <property type="entry name" value="Plant invertase/pectin methylesterase inhibitor"/>
    <property type="match status" value="1"/>
</dbReference>
<dbReference type="EMBL" id="JAVYJV010000023">
    <property type="protein sequence ID" value="KAK4338969.1"/>
    <property type="molecule type" value="Genomic_DNA"/>
</dbReference>
<feature type="domain" description="Pectinesterase inhibitor" evidence="4">
    <location>
        <begin position="18"/>
        <end position="162"/>
    </location>
</feature>
<dbReference type="Proteomes" id="UP001291623">
    <property type="component" value="Unassembled WGS sequence"/>
</dbReference>